<feature type="compositionally biased region" description="Basic and acidic residues" evidence="1">
    <location>
        <begin position="40"/>
        <end position="52"/>
    </location>
</feature>
<dbReference type="Proteomes" id="UP000664369">
    <property type="component" value="Unassembled WGS sequence"/>
</dbReference>
<evidence type="ECO:0008006" key="5">
    <source>
        <dbReference type="Google" id="ProtNLM"/>
    </source>
</evidence>
<name>A0ABS3QAV2_9BACT</name>
<comment type="caution">
    <text evidence="3">The sequence shown here is derived from an EMBL/GenBank/DDBJ whole genome shotgun (WGS) entry which is preliminary data.</text>
</comment>
<evidence type="ECO:0000256" key="1">
    <source>
        <dbReference type="SAM" id="MobiDB-lite"/>
    </source>
</evidence>
<dbReference type="InterPro" id="IPR052211">
    <property type="entry name" value="Cpx_auxiliary_protein"/>
</dbReference>
<dbReference type="PANTHER" id="PTHR38102">
    <property type="entry name" value="PERIPLASMIC CHAPERONE SPY"/>
    <property type="match status" value="1"/>
</dbReference>
<dbReference type="EMBL" id="JAGETZ010000001">
    <property type="protein sequence ID" value="MBO2007944.1"/>
    <property type="molecule type" value="Genomic_DNA"/>
</dbReference>
<evidence type="ECO:0000256" key="2">
    <source>
        <dbReference type="SAM" id="SignalP"/>
    </source>
</evidence>
<feature type="signal peptide" evidence="2">
    <location>
        <begin position="1"/>
        <end position="21"/>
    </location>
</feature>
<reference evidence="3 4" key="1">
    <citation type="submission" date="2021-03" db="EMBL/GenBank/DDBJ databases">
        <authorList>
            <person name="Kim M.K."/>
        </authorList>
    </citation>
    <scope>NUCLEOTIDE SEQUENCE [LARGE SCALE GENOMIC DNA]</scope>
    <source>
        <strain evidence="3 4">BT442</strain>
    </source>
</reference>
<dbReference type="Gene3D" id="1.20.120.1490">
    <property type="match status" value="1"/>
</dbReference>
<protein>
    <recommendedName>
        <fullName evidence="5">DUF4890 domain-containing protein</fullName>
    </recommendedName>
</protein>
<proteinExistence type="predicted"/>
<gene>
    <name evidence="3" type="ORF">J4E00_02715</name>
</gene>
<organism evidence="3 4">
    <name type="scientific">Hymenobacter negativus</name>
    <dbReference type="NCBI Taxonomy" id="2795026"/>
    <lineage>
        <taxon>Bacteria</taxon>
        <taxon>Pseudomonadati</taxon>
        <taxon>Bacteroidota</taxon>
        <taxon>Cytophagia</taxon>
        <taxon>Cytophagales</taxon>
        <taxon>Hymenobacteraceae</taxon>
        <taxon>Hymenobacter</taxon>
    </lineage>
</organism>
<dbReference type="RefSeq" id="WP_208173467.1">
    <property type="nucleotide sequence ID" value="NZ_JAGETZ010000001.1"/>
</dbReference>
<sequence>MKKTLALLAALAFATVGTSFAQTTPATAAAPMHKGKGGHGPKDPAKMADHKAGKMAKELGLNADQEAKVEQLLLARQQESAALKTKYAADKNAGRAEMKASHEKYEAQLKAILTPEQYAKFDKMKDEHHGHGKGQGGGKMKVKAKA</sequence>
<accession>A0ABS3QAV2</accession>
<keyword evidence="2" id="KW-0732">Signal</keyword>
<evidence type="ECO:0000313" key="4">
    <source>
        <dbReference type="Proteomes" id="UP000664369"/>
    </source>
</evidence>
<evidence type="ECO:0000313" key="3">
    <source>
        <dbReference type="EMBL" id="MBO2007944.1"/>
    </source>
</evidence>
<keyword evidence="4" id="KW-1185">Reference proteome</keyword>
<feature type="region of interest" description="Disordered" evidence="1">
    <location>
        <begin position="124"/>
        <end position="146"/>
    </location>
</feature>
<feature type="region of interest" description="Disordered" evidence="1">
    <location>
        <begin position="25"/>
        <end position="52"/>
    </location>
</feature>
<feature type="chain" id="PRO_5046976060" description="DUF4890 domain-containing protein" evidence="2">
    <location>
        <begin position="22"/>
        <end position="146"/>
    </location>
</feature>
<dbReference type="PANTHER" id="PTHR38102:SF1">
    <property type="entry name" value="PERIPLASMIC CHAPERONE SPY"/>
    <property type="match status" value="1"/>
</dbReference>